<dbReference type="InterPro" id="IPR000182">
    <property type="entry name" value="GNAT_dom"/>
</dbReference>
<evidence type="ECO:0000313" key="2">
    <source>
        <dbReference type="EMBL" id="MBR8670945.1"/>
    </source>
</evidence>
<reference evidence="2" key="1">
    <citation type="submission" date="2021-04" db="EMBL/GenBank/DDBJ databases">
        <title>Genomic analysis of electroactive and textile dye degrading Bacillus circulans strain: DC10 isolated from constructed wetland-microbial fuel cells treating textile dye wastewaters.</title>
        <authorList>
            <person name="Patel D.U."/>
            <person name="Desai C.R."/>
        </authorList>
    </citation>
    <scope>NUCLEOTIDE SEQUENCE</scope>
    <source>
        <strain evidence="2">DC10</strain>
    </source>
</reference>
<dbReference type="GO" id="GO:0016747">
    <property type="term" value="F:acyltransferase activity, transferring groups other than amino-acyl groups"/>
    <property type="evidence" value="ECO:0007669"/>
    <property type="project" value="InterPro"/>
</dbReference>
<dbReference type="CDD" id="cd04301">
    <property type="entry name" value="NAT_SF"/>
    <property type="match status" value="1"/>
</dbReference>
<proteinExistence type="predicted"/>
<protein>
    <submittedName>
        <fullName evidence="2">GNAT family N-acetyltransferase</fullName>
    </submittedName>
</protein>
<comment type="caution">
    <text evidence="2">The sequence shown here is derived from an EMBL/GenBank/DDBJ whole genome shotgun (WGS) entry which is preliminary data.</text>
</comment>
<dbReference type="Pfam" id="PF00583">
    <property type="entry name" value="Acetyltransf_1"/>
    <property type="match status" value="1"/>
</dbReference>
<dbReference type="RefSeq" id="WP_212119935.1">
    <property type="nucleotide sequence ID" value="NZ_JAGTPX020000017.1"/>
</dbReference>
<evidence type="ECO:0000259" key="1">
    <source>
        <dbReference type="PROSITE" id="PS51186"/>
    </source>
</evidence>
<accession>A0A941GP94</accession>
<dbReference type="SUPFAM" id="SSF55729">
    <property type="entry name" value="Acyl-CoA N-acyltransferases (Nat)"/>
    <property type="match status" value="1"/>
</dbReference>
<dbReference type="AlphaFoldDB" id="A0A941GP94"/>
<organism evidence="2">
    <name type="scientific">Niallia circulans</name>
    <name type="common">Bacillus circulans</name>
    <dbReference type="NCBI Taxonomy" id="1397"/>
    <lineage>
        <taxon>Bacteria</taxon>
        <taxon>Bacillati</taxon>
        <taxon>Bacillota</taxon>
        <taxon>Bacilli</taxon>
        <taxon>Bacillales</taxon>
        <taxon>Bacillaceae</taxon>
        <taxon>Niallia</taxon>
    </lineage>
</organism>
<feature type="domain" description="N-acetyltransferase" evidence="1">
    <location>
        <begin position="6"/>
        <end position="180"/>
    </location>
</feature>
<dbReference type="PROSITE" id="PS51186">
    <property type="entry name" value="GNAT"/>
    <property type="match status" value="1"/>
</dbReference>
<dbReference type="InterPro" id="IPR016181">
    <property type="entry name" value="Acyl_CoA_acyltransferase"/>
</dbReference>
<gene>
    <name evidence="2" type="ORF">KD144_15510</name>
</gene>
<dbReference type="EMBL" id="JAGTPX010000016">
    <property type="protein sequence ID" value="MBR8670945.1"/>
    <property type="molecule type" value="Genomic_DNA"/>
</dbReference>
<dbReference type="Gene3D" id="3.40.630.30">
    <property type="match status" value="1"/>
</dbReference>
<sequence>MTIRWEEITYDNLTNIEKVFAIYDEAFPIEVREPQDIFYQSLDYAKTRLPNGFRFLVGYEGEQLVSFATGHYFAEGNIGFIVYIATNPLIRSKGLGTKTLVKIEELLNEDAISAGNVSLRATILETEKQEIVHNKAEKEDCIKRNRFFERNGYKKIDEIQYIQPPLNNGDSNVPLNLFINKNDVSKEEIIKYIQIIYKEKYCFVNRIDKQVLKSCLEMMGIENVHLPS</sequence>
<name>A0A941GP94_NIACI</name>